<dbReference type="Proteomes" id="UP000054466">
    <property type="component" value="Unassembled WGS sequence"/>
</dbReference>
<dbReference type="CDD" id="cd12148">
    <property type="entry name" value="fungal_TF_MHR"/>
    <property type="match status" value="1"/>
</dbReference>
<sequence length="301" mass="34262">MQLHEFEVRPLQPADFDVVNESSELFIEFTKLGLILARILDVYARRLEVPFQKEQASTILVSLKQWINDLPERSRLYPLSGRRIYRRDVYEIHVCYFTTLITFFHLCGQVFDPTSSGLISLVASSCMAQLYEEMRFRDDVNFLMSPNNWYLMVACVPQIHYAEGEYDQDGVCARELNILIRILQEMCLKWPGAKNILDTVLRLSASGEGSTLMTQLLARRPAVDQDQAGRTPGATVGDAHGLFPFPPSMCPRMNLLDRAANRPEATPAHWTSLTDQDLFSIFDLFNSNPGNNVLIDSFQST</sequence>
<dbReference type="AlphaFoldDB" id="A0A0D2D7W6"/>
<evidence type="ECO:0000313" key="1">
    <source>
        <dbReference type="EMBL" id="KIW31829.1"/>
    </source>
</evidence>
<dbReference type="EMBL" id="KN847041">
    <property type="protein sequence ID" value="KIW31829.1"/>
    <property type="molecule type" value="Genomic_DNA"/>
</dbReference>
<dbReference type="HOGENOM" id="CLU_924392_0_0_1"/>
<dbReference type="VEuPathDB" id="FungiDB:PV07_03422"/>
<name>A0A0D2D7W6_9EURO</name>
<reference evidence="1 2" key="1">
    <citation type="submission" date="2015-01" db="EMBL/GenBank/DDBJ databases">
        <title>The Genome Sequence of Cladophialophora immunda CBS83496.</title>
        <authorList>
            <consortium name="The Broad Institute Genomics Platform"/>
            <person name="Cuomo C."/>
            <person name="de Hoog S."/>
            <person name="Gorbushina A."/>
            <person name="Stielow B."/>
            <person name="Teixiera M."/>
            <person name="Abouelleil A."/>
            <person name="Chapman S.B."/>
            <person name="Priest M."/>
            <person name="Young S.K."/>
            <person name="Wortman J."/>
            <person name="Nusbaum C."/>
            <person name="Birren B."/>
        </authorList>
    </citation>
    <scope>NUCLEOTIDE SEQUENCE [LARGE SCALE GENOMIC DNA]</scope>
    <source>
        <strain evidence="1 2">CBS 83496</strain>
    </source>
</reference>
<protein>
    <recommendedName>
        <fullName evidence="3">Transcription factor domain-containing protein</fullName>
    </recommendedName>
</protein>
<evidence type="ECO:0008006" key="3">
    <source>
        <dbReference type="Google" id="ProtNLM"/>
    </source>
</evidence>
<dbReference type="RefSeq" id="XP_016252045.1">
    <property type="nucleotide sequence ID" value="XM_016390143.1"/>
</dbReference>
<organism evidence="1 2">
    <name type="scientific">Cladophialophora immunda</name>
    <dbReference type="NCBI Taxonomy" id="569365"/>
    <lineage>
        <taxon>Eukaryota</taxon>
        <taxon>Fungi</taxon>
        <taxon>Dikarya</taxon>
        <taxon>Ascomycota</taxon>
        <taxon>Pezizomycotina</taxon>
        <taxon>Eurotiomycetes</taxon>
        <taxon>Chaetothyriomycetidae</taxon>
        <taxon>Chaetothyriales</taxon>
        <taxon>Herpotrichiellaceae</taxon>
        <taxon>Cladophialophora</taxon>
    </lineage>
</organism>
<keyword evidence="2" id="KW-1185">Reference proteome</keyword>
<evidence type="ECO:0000313" key="2">
    <source>
        <dbReference type="Proteomes" id="UP000054466"/>
    </source>
</evidence>
<dbReference type="OrthoDB" id="39175at2759"/>
<gene>
    <name evidence="1" type="ORF">PV07_03422</name>
</gene>
<dbReference type="GeneID" id="27342616"/>
<accession>A0A0D2D7W6</accession>
<proteinExistence type="predicted"/>